<dbReference type="GO" id="GO:0003690">
    <property type="term" value="F:double-stranded DNA binding"/>
    <property type="evidence" value="ECO:0007669"/>
    <property type="project" value="TreeGrafter"/>
</dbReference>
<dbReference type="InterPro" id="IPR001510">
    <property type="entry name" value="Znf_PARP"/>
</dbReference>
<evidence type="ECO:0000256" key="5">
    <source>
        <dbReference type="ARBA" id="ARBA00023242"/>
    </source>
</evidence>
<feature type="domain" description="PARP-type" evidence="7">
    <location>
        <begin position="6"/>
        <end position="82"/>
    </location>
</feature>
<feature type="compositionally biased region" description="Polar residues" evidence="6">
    <location>
        <begin position="145"/>
        <end position="158"/>
    </location>
</feature>
<dbReference type="EMBL" id="JAMSHJ010000003">
    <property type="protein sequence ID" value="KAI5427231.1"/>
    <property type="molecule type" value="Genomic_DNA"/>
</dbReference>
<comment type="caution">
    <text evidence="8">The sequence shown here is derived from an EMBL/GenBank/DDBJ whole genome shotgun (WGS) entry which is preliminary data.</text>
</comment>
<protein>
    <recommendedName>
        <fullName evidence="7">PARP-type domain-containing protein</fullName>
    </recommendedName>
</protein>
<dbReference type="SMART" id="SM01336">
    <property type="entry name" value="zf-PARP"/>
    <property type="match status" value="1"/>
</dbReference>
<evidence type="ECO:0000256" key="1">
    <source>
        <dbReference type="ARBA" id="ARBA00004123"/>
    </source>
</evidence>
<keyword evidence="2" id="KW-0479">Metal-binding</keyword>
<keyword evidence="3" id="KW-0863">Zinc-finger</keyword>
<evidence type="ECO:0000259" key="7">
    <source>
        <dbReference type="PROSITE" id="PS50064"/>
    </source>
</evidence>
<comment type="subcellular location">
    <subcellularLocation>
        <location evidence="1">Nucleus</location>
    </subcellularLocation>
</comment>
<dbReference type="AlphaFoldDB" id="A0A9D4XYZ0"/>
<feature type="compositionally biased region" description="Basic and acidic residues" evidence="6">
    <location>
        <begin position="97"/>
        <end position="113"/>
    </location>
</feature>
<evidence type="ECO:0000313" key="8">
    <source>
        <dbReference type="EMBL" id="KAI5427231.1"/>
    </source>
</evidence>
<proteinExistence type="predicted"/>
<dbReference type="GO" id="GO:0005634">
    <property type="term" value="C:nucleus"/>
    <property type="evidence" value="ECO:0007669"/>
    <property type="project" value="UniProtKB-SubCell"/>
</dbReference>
<dbReference type="GO" id="GO:0006281">
    <property type="term" value="P:DNA repair"/>
    <property type="evidence" value="ECO:0007669"/>
    <property type="project" value="TreeGrafter"/>
</dbReference>
<evidence type="ECO:0000256" key="3">
    <source>
        <dbReference type="ARBA" id="ARBA00022771"/>
    </source>
</evidence>
<dbReference type="PANTHER" id="PTHR12083:SF9">
    <property type="entry name" value="BIFUNCTIONAL POLYNUCLEOTIDE PHOSPHATASE_KINASE"/>
    <property type="match status" value="1"/>
</dbReference>
<dbReference type="GO" id="GO:0046403">
    <property type="term" value="F:polynucleotide 3'-phosphatase activity"/>
    <property type="evidence" value="ECO:0007669"/>
    <property type="project" value="TreeGrafter"/>
</dbReference>
<evidence type="ECO:0000256" key="2">
    <source>
        <dbReference type="ARBA" id="ARBA00022723"/>
    </source>
</evidence>
<organism evidence="8 9">
    <name type="scientific">Pisum sativum</name>
    <name type="common">Garden pea</name>
    <name type="synonym">Lathyrus oleraceus</name>
    <dbReference type="NCBI Taxonomy" id="3888"/>
    <lineage>
        <taxon>Eukaryota</taxon>
        <taxon>Viridiplantae</taxon>
        <taxon>Streptophyta</taxon>
        <taxon>Embryophyta</taxon>
        <taxon>Tracheophyta</taxon>
        <taxon>Spermatophyta</taxon>
        <taxon>Magnoliopsida</taxon>
        <taxon>eudicotyledons</taxon>
        <taxon>Gunneridae</taxon>
        <taxon>Pentapetalae</taxon>
        <taxon>rosids</taxon>
        <taxon>fabids</taxon>
        <taxon>Fabales</taxon>
        <taxon>Fabaceae</taxon>
        <taxon>Papilionoideae</taxon>
        <taxon>50 kb inversion clade</taxon>
        <taxon>NPAAA clade</taxon>
        <taxon>Hologalegina</taxon>
        <taxon>IRL clade</taxon>
        <taxon>Fabeae</taxon>
        <taxon>Lathyrus</taxon>
    </lineage>
</organism>
<dbReference type="Gramene" id="Psat03G0258500-T1">
    <property type="protein sequence ID" value="KAI5427231.1"/>
    <property type="gene ID" value="KIW84_032585"/>
</dbReference>
<accession>A0A9D4XYZ0</accession>
<keyword evidence="4" id="KW-0862">Zinc</keyword>
<evidence type="ECO:0000313" key="9">
    <source>
        <dbReference type="Proteomes" id="UP001058974"/>
    </source>
</evidence>
<name>A0A9D4XYZ0_PEA</name>
<dbReference type="GO" id="GO:0008270">
    <property type="term" value="F:zinc ion binding"/>
    <property type="evidence" value="ECO:0007669"/>
    <property type="project" value="UniProtKB-KW"/>
</dbReference>
<feature type="region of interest" description="Disordered" evidence="6">
    <location>
        <begin position="97"/>
        <end position="168"/>
    </location>
</feature>
<dbReference type="GO" id="GO:0046404">
    <property type="term" value="F:ATP-dependent polydeoxyribonucleotide 5'-hydroxyl-kinase activity"/>
    <property type="evidence" value="ECO:0007669"/>
    <property type="project" value="TreeGrafter"/>
</dbReference>
<dbReference type="InterPro" id="IPR036957">
    <property type="entry name" value="Znf_PARP_sf"/>
</dbReference>
<sequence>MAPSKVVAEYAKSNRSTCKKCSEPIQSKTLRLGLVSRHMARRLDITKWHPFGCFPISSSNSDPKTITSFSSLKSGDQEALTKLFVGQDKSEEACEATKDIQNKKQDTEEDGSKKLKVSSDVNESKQAIGVPDANDASGVVGMEATESTMVSGEHSSLNGGVDTTGLENGNALENVEGSTDEKQLIDAYGMYTPLPLTKAKLS</sequence>
<dbReference type="Proteomes" id="UP001058974">
    <property type="component" value="Chromosome 3"/>
</dbReference>
<dbReference type="PANTHER" id="PTHR12083">
    <property type="entry name" value="BIFUNCTIONAL POLYNUCLEOTIDE PHOSPHATASE/KINASE"/>
    <property type="match status" value="1"/>
</dbReference>
<dbReference type="SUPFAM" id="SSF57716">
    <property type="entry name" value="Glucocorticoid receptor-like (DNA-binding domain)"/>
    <property type="match status" value="1"/>
</dbReference>
<keyword evidence="5" id="KW-0539">Nucleus</keyword>
<gene>
    <name evidence="8" type="ORF">KIW84_032585</name>
</gene>
<keyword evidence="9" id="KW-1185">Reference proteome</keyword>
<dbReference type="PROSITE" id="PS50064">
    <property type="entry name" value="ZF_PARP_2"/>
    <property type="match status" value="1"/>
</dbReference>
<dbReference type="Gene3D" id="3.30.1740.10">
    <property type="entry name" value="Zinc finger, PARP-type"/>
    <property type="match status" value="1"/>
</dbReference>
<reference evidence="8 9" key="1">
    <citation type="journal article" date="2022" name="Nat. Genet.">
        <title>Improved pea reference genome and pan-genome highlight genomic features and evolutionary characteristics.</title>
        <authorList>
            <person name="Yang T."/>
            <person name="Liu R."/>
            <person name="Luo Y."/>
            <person name="Hu S."/>
            <person name="Wang D."/>
            <person name="Wang C."/>
            <person name="Pandey M.K."/>
            <person name="Ge S."/>
            <person name="Xu Q."/>
            <person name="Li N."/>
            <person name="Li G."/>
            <person name="Huang Y."/>
            <person name="Saxena R.K."/>
            <person name="Ji Y."/>
            <person name="Li M."/>
            <person name="Yan X."/>
            <person name="He Y."/>
            <person name="Liu Y."/>
            <person name="Wang X."/>
            <person name="Xiang C."/>
            <person name="Varshney R.K."/>
            <person name="Ding H."/>
            <person name="Gao S."/>
            <person name="Zong X."/>
        </authorList>
    </citation>
    <scope>NUCLEOTIDE SEQUENCE [LARGE SCALE GENOMIC DNA]</scope>
    <source>
        <strain evidence="8 9">cv. Zhongwan 6</strain>
    </source>
</reference>
<evidence type="ECO:0000256" key="4">
    <source>
        <dbReference type="ARBA" id="ARBA00022833"/>
    </source>
</evidence>
<evidence type="ECO:0000256" key="6">
    <source>
        <dbReference type="SAM" id="MobiDB-lite"/>
    </source>
</evidence>
<dbReference type="Pfam" id="PF00645">
    <property type="entry name" value="zf-PARP"/>
    <property type="match status" value="1"/>
</dbReference>